<comment type="caution">
    <text evidence="1">The sequence shown here is derived from an EMBL/GenBank/DDBJ whole genome shotgun (WGS) entry which is preliminary data.</text>
</comment>
<keyword evidence="2" id="KW-1185">Reference proteome</keyword>
<proteinExistence type="predicted"/>
<dbReference type="AlphaFoldDB" id="A0AAX6EPG1"/>
<organism evidence="1 2">
    <name type="scientific">Iris pallida</name>
    <name type="common">Sweet iris</name>
    <dbReference type="NCBI Taxonomy" id="29817"/>
    <lineage>
        <taxon>Eukaryota</taxon>
        <taxon>Viridiplantae</taxon>
        <taxon>Streptophyta</taxon>
        <taxon>Embryophyta</taxon>
        <taxon>Tracheophyta</taxon>
        <taxon>Spermatophyta</taxon>
        <taxon>Magnoliopsida</taxon>
        <taxon>Liliopsida</taxon>
        <taxon>Asparagales</taxon>
        <taxon>Iridaceae</taxon>
        <taxon>Iridoideae</taxon>
        <taxon>Irideae</taxon>
        <taxon>Iris</taxon>
    </lineage>
</organism>
<sequence>MTVQIEPHLILSIIGGSNSTLIDEFLPISFLLLANFLWDIRIPSLYMFLIKRYVCSFNLIDSFVFFGEI</sequence>
<reference evidence="1" key="2">
    <citation type="submission" date="2023-04" db="EMBL/GenBank/DDBJ databases">
        <authorList>
            <person name="Bruccoleri R.E."/>
            <person name="Oakeley E.J."/>
            <person name="Faust A.-M."/>
            <person name="Dessus-Babus S."/>
            <person name="Altorfer M."/>
            <person name="Burckhardt D."/>
            <person name="Oertli M."/>
            <person name="Naumann U."/>
            <person name="Petersen F."/>
            <person name="Wong J."/>
        </authorList>
    </citation>
    <scope>NUCLEOTIDE SEQUENCE</scope>
    <source>
        <strain evidence="1">GSM-AAB239-AS_SAM_17_03QT</strain>
        <tissue evidence="1">Leaf</tissue>
    </source>
</reference>
<reference evidence="1" key="1">
    <citation type="journal article" date="2023" name="GigaByte">
        <title>Genome assembly of the bearded iris, Iris pallida Lam.</title>
        <authorList>
            <person name="Bruccoleri R.E."/>
            <person name="Oakeley E.J."/>
            <person name="Faust A.M.E."/>
            <person name="Altorfer M."/>
            <person name="Dessus-Babus S."/>
            <person name="Burckhardt D."/>
            <person name="Oertli M."/>
            <person name="Naumann U."/>
            <person name="Petersen F."/>
            <person name="Wong J."/>
        </authorList>
    </citation>
    <scope>NUCLEOTIDE SEQUENCE</scope>
    <source>
        <strain evidence="1">GSM-AAB239-AS_SAM_17_03QT</strain>
    </source>
</reference>
<dbReference type="EMBL" id="JANAVB010035017">
    <property type="protein sequence ID" value="KAJ6806107.1"/>
    <property type="molecule type" value="Genomic_DNA"/>
</dbReference>
<evidence type="ECO:0000313" key="2">
    <source>
        <dbReference type="Proteomes" id="UP001140949"/>
    </source>
</evidence>
<dbReference type="Proteomes" id="UP001140949">
    <property type="component" value="Unassembled WGS sequence"/>
</dbReference>
<evidence type="ECO:0000313" key="1">
    <source>
        <dbReference type="EMBL" id="KAJ6806107.1"/>
    </source>
</evidence>
<name>A0AAX6EPG1_IRIPA</name>
<protein>
    <submittedName>
        <fullName evidence="1">Uncharacterized protein</fullName>
    </submittedName>
</protein>
<accession>A0AAX6EPG1</accession>
<gene>
    <name evidence="1" type="ORF">M6B38_177030</name>
</gene>